<feature type="domain" description="PPM-type phosphatase" evidence="1">
    <location>
        <begin position="26"/>
        <end position="88"/>
    </location>
</feature>
<dbReference type="Gene3D" id="3.60.40.10">
    <property type="entry name" value="PPM-type phosphatase domain"/>
    <property type="match status" value="1"/>
</dbReference>
<evidence type="ECO:0000259" key="1">
    <source>
        <dbReference type="Pfam" id="PF00481"/>
    </source>
</evidence>
<reference evidence="2 3" key="1">
    <citation type="journal article" date="2018" name="Mol. Plant">
        <title>The genome of Artemisia annua provides insight into the evolution of Asteraceae family and artemisinin biosynthesis.</title>
        <authorList>
            <person name="Shen Q."/>
            <person name="Zhang L."/>
            <person name="Liao Z."/>
            <person name="Wang S."/>
            <person name="Yan T."/>
            <person name="Shi P."/>
            <person name="Liu M."/>
            <person name="Fu X."/>
            <person name="Pan Q."/>
            <person name="Wang Y."/>
            <person name="Lv Z."/>
            <person name="Lu X."/>
            <person name="Zhang F."/>
            <person name="Jiang W."/>
            <person name="Ma Y."/>
            <person name="Chen M."/>
            <person name="Hao X."/>
            <person name="Li L."/>
            <person name="Tang Y."/>
            <person name="Lv G."/>
            <person name="Zhou Y."/>
            <person name="Sun X."/>
            <person name="Brodelius P.E."/>
            <person name="Rose J.K.C."/>
            <person name="Tang K."/>
        </authorList>
    </citation>
    <scope>NUCLEOTIDE SEQUENCE [LARGE SCALE GENOMIC DNA]</scope>
    <source>
        <strain evidence="3">cv. Huhao1</strain>
        <tissue evidence="2">Leaf</tissue>
    </source>
</reference>
<dbReference type="AlphaFoldDB" id="A0A2U1Q5H3"/>
<evidence type="ECO:0000313" key="2">
    <source>
        <dbReference type="EMBL" id="PWA93223.1"/>
    </source>
</evidence>
<dbReference type="Pfam" id="PF00481">
    <property type="entry name" value="PP2C"/>
    <property type="match status" value="1"/>
</dbReference>
<dbReference type="InterPro" id="IPR036457">
    <property type="entry name" value="PPM-type-like_dom_sf"/>
</dbReference>
<dbReference type="Proteomes" id="UP000245207">
    <property type="component" value="Unassembled WGS sequence"/>
</dbReference>
<comment type="caution">
    <text evidence="2">The sequence shown here is derived from an EMBL/GenBank/DDBJ whole genome shotgun (WGS) entry which is preliminary data.</text>
</comment>
<dbReference type="EMBL" id="PKPP01000402">
    <property type="protein sequence ID" value="PWA93223.1"/>
    <property type="molecule type" value="Genomic_DNA"/>
</dbReference>
<sequence>MDVYPVLKLFVLYSLSEHDVLLLCFQIPRSIGDAYLKKPKFVVDPSFPRFHLPNPIHRPVLRDNPSIYTRELKHDDKFIVFALDGLWNT</sequence>
<evidence type="ECO:0000313" key="3">
    <source>
        <dbReference type="Proteomes" id="UP000245207"/>
    </source>
</evidence>
<dbReference type="SUPFAM" id="SSF81606">
    <property type="entry name" value="PP2C-like"/>
    <property type="match status" value="1"/>
</dbReference>
<dbReference type="OrthoDB" id="420076at2759"/>
<accession>A0A2U1Q5H3</accession>
<proteinExistence type="predicted"/>
<gene>
    <name evidence="2" type="ORF">CTI12_AA071640</name>
</gene>
<name>A0A2U1Q5H3_ARTAN</name>
<protein>
    <recommendedName>
        <fullName evidence="1">PPM-type phosphatase domain-containing protein</fullName>
    </recommendedName>
</protein>
<organism evidence="2 3">
    <name type="scientific">Artemisia annua</name>
    <name type="common">Sweet wormwood</name>
    <dbReference type="NCBI Taxonomy" id="35608"/>
    <lineage>
        <taxon>Eukaryota</taxon>
        <taxon>Viridiplantae</taxon>
        <taxon>Streptophyta</taxon>
        <taxon>Embryophyta</taxon>
        <taxon>Tracheophyta</taxon>
        <taxon>Spermatophyta</taxon>
        <taxon>Magnoliopsida</taxon>
        <taxon>eudicotyledons</taxon>
        <taxon>Gunneridae</taxon>
        <taxon>Pentapetalae</taxon>
        <taxon>asterids</taxon>
        <taxon>campanulids</taxon>
        <taxon>Asterales</taxon>
        <taxon>Asteraceae</taxon>
        <taxon>Asteroideae</taxon>
        <taxon>Anthemideae</taxon>
        <taxon>Artemisiinae</taxon>
        <taxon>Artemisia</taxon>
    </lineage>
</organism>
<keyword evidence="3" id="KW-1185">Reference proteome</keyword>
<dbReference type="STRING" id="35608.A0A2U1Q5H3"/>
<dbReference type="InterPro" id="IPR001932">
    <property type="entry name" value="PPM-type_phosphatase-like_dom"/>
</dbReference>